<dbReference type="InterPro" id="IPR025857">
    <property type="entry name" value="MacB_PCD"/>
</dbReference>
<keyword evidence="5 7" id="KW-0472">Membrane</keyword>
<proteinExistence type="inferred from homology"/>
<keyword evidence="3 7" id="KW-0812">Transmembrane</keyword>
<sequence length="391" mass="40215">MRWADAFRVGAHGLRARPLRAVLSAVGIAIGIAAMVSVVGISASSRELLDQKLDRLGTNLLTVAPGQSLFGDASQLPLSAETMIGAIGPVESLSATGMLTEAAVYRNDRVDPGRTNSIGVRAARLNLLDVVGGTIHSGRWLDPASEAYPTVVLGARTAERLGIAAADPDLQVWLGGQWFTVIGILDEIELAPELDTSALVGWPAAQSYLDFDAHATTVYTRAAETAVDDVRAVLGATAHPEHPDEVDVSRPSDALAAKNATDEAFTGLLLGLGAVALVVGGVGVANTMVISVLERRGEIGLRRSIGATRGDVRVQFLMESALLSLLGGAGGVALGAAVTAAYALSKDWPVAVPAWVLAGGFAATVLIGAVAGWYPAAKAARLSPTEALAVP</sequence>
<keyword evidence="2" id="KW-1003">Cell membrane</keyword>
<evidence type="ECO:0000256" key="7">
    <source>
        <dbReference type="SAM" id="Phobius"/>
    </source>
</evidence>
<dbReference type="Pfam" id="PF12704">
    <property type="entry name" value="MacB_PCD"/>
    <property type="match status" value="1"/>
</dbReference>
<feature type="domain" description="ABC3 transporter permease C-terminal" evidence="8">
    <location>
        <begin position="272"/>
        <end position="384"/>
    </location>
</feature>
<dbReference type="Proteomes" id="UP000548476">
    <property type="component" value="Unassembled WGS sequence"/>
</dbReference>
<evidence type="ECO:0000256" key="3">
    <source>
        <dbReference type="ARBA" id="ARBA00022692"/>
    </source>
</evidence>
<evidence type="ECO:0000259" key="9">
    <source>
        <dbReference type="Pfam" id="PF12704"/>
    </source>
</evidence>
<gene>
    <name evidence="10" type="ORF">HNR73_005001</name>
</gene>
<evidence type="ECO:0000256" key="2">
    <source>
        <dbReference type="ARBA" id="ARBA00022475"/>
    </source>
</evidence>
<keyword evidence="11" id="KW-1185">Reference proteome</keyword>
<protein>
    <submittedName>
        <fullName evidence="10">Putative ABC transport system permease protein</fullName>
    </submittedName>
</protein>
<evidence type="ECO:0000313" key="11">
    <source>
        <dbReference type="Proteomes" id="UP000548476"/>
    </source>
</evidence>
<evidence type="ECO:0000259" key="8">
    <source>
        <dbReference type="Pfam" id="PF02687"/>
    </source>
</evidence>
<name>A0A841FTR5_9ACTN</name>
<dbReference type="PANTHER" id="PTHR30572:SF4">
    <property type="entry name" value="ABC TRANSPORTER PERMEASE YTRF"/>
    <property type="match status" value="1"/>
</dbReference>
<evidence type="ECO:0000256" key="6">
    <source>
        <dbReference type="ARBA" id="ARBA00038076"/>
    </source>
</evidence>
<feature type="transmembrane region" description="Helical" evidence="7">
    <location>
        <begin position="350"/>
        <end position="374"/>
    </location>
</feature>
<dbReference type="EMBL" id="JACHGT010000011">
    <property type="protein sequence ID" value="MBB6037128.1"/>
    <property type="molecule type" value="Genomic_DNA"/>
</dbReference>
<feature type="transmembrane region" description="Helical" evidence="7">
    <location>
        <begin position="268"/>
        <end position="293"/>
    </location>
</feature>
<comment type="similarity">
    <text evidence="6">Belongs to the ABC-4 integral membrane protein family.</text>
</comment>
<dbReference type="PANTHER" id="PTHR30572">
    <property type="entry name" value="MEMBRANE COMPONENT OF TRANSPORTER-RELATED"/>
    <property type="match status" value="1"/>
</dbReference>
<feature type="transmembrane region" description="Helical" evidence="7">
    <location>
        <begin position="322"/>
        <end position="344"/>
    </location>
</feature>
<dbReference type="GO" id="GO:0022857">
    <property type="term" value="F:transmembrane transporter activity"/>
    <property type="evidence" value="ECO:0007669"/>
    <property type="project" value="TreeGrafter"/>
</dbReference>
<comment type="subcellular location">
    <subcellularLocation>
        <location evidence="1">Cell membrane</location>
        <topology evidence="1">Multi-pass membrane protein</topology>
    </subcellularLocation>
</comment>
<dbReference type="Pfam" id="PF02687">
    <property type="entry name" value="FtsX"/>
    <property type="match status" value="1"/>
</dbReference>
<reference evidence="10 11" key="1">
    <citation type="submission" date="2020-08" db="EMBL/GenBank/DDBJ databases">
        <title>Genomic Encyclopedia of Type Strains, Phase IV (KMG-IV): sequencing the most valuable type-strain genomes for metagenomic binning, comparative biology and taxonomic classification.</title>
        <authorList>
            <person name="Goeker M."/>
        </authorList>
    </citation>
    <scope>NUCLEOTIDE SEQUENCE [LARGE SCALE GENOMIC DNA]</scope>
    <source>
        <strain evidence="10 11">YIM 65646</strain>
    </source>
</reference>
<evidence type="ECO:0000256" key="4">
    <source>
        <dbReference type="ARBA" id="ARBA00022989"/>
    </source>
</evidence>
<dbReference type="RefSeq" id="WP_184789949.1">
    <property type="nucleotide sequence ID" value="NZ_BONT01000106.1"/>
</dbReference>
<evidence type="ECO:0000313" key="10">
    <source>
        <dbReference type="EMBL" id="MBB6037128.1"/>
    </source>
</evidence>
<evidence type="ECO:0000256" key="5">
    <source>
        <dbReference type="ARBA" id="ARBA00023136"/>
    </source>
</evidence>
<dbReference type="GO" id="GO:0005886">
    <property type="term" value="C:plasma membrane"/>
    <property type="evidence" value="ECO:0007669"/>
    <property type="project" value="UniProtKB-SubCell"/>
</dbReference>
<feature type="transmembrane region" description="Helical" evidence="7">
    <location>
        <begin position="21"/>
        <end position="43"/>
    </location>
</feature>
<accession>A0A841FTR5</accession>
<dbReference type="AlphaFoldDB" id="A0A841FTR5"/>
<comment type="caution">
    <text evidence="10">The sequence shown here is derived from an EMBL/GenBank/DDBJ whole genome shotgun (WGS) entry which is preliminary data.</text>
</comment>
<organism evidence="10 11">
    <name type="scientific">Phytomonospora endophytica</name>
    <dbReference type="NCBI Taxonomy" id="714109"/>
    <lineage>
        <taxon>Bacteria</taxon>
        <taxon>Bacillati</taxon>
        <taxon>Actinomycetota</taxon>
        <taxon>Actinomycetes</taxon>
        <taxon>Micromonosporales</taxon>
        <taxon>Micromonosporaceae</taxon>
        <taxon>Phytomonospora</taxon>
    </lineage>
</organism>
<feature type="domain" description="MacB-like periplasmic core" evidence="9">
    <location>
        <begin position="22"/>
        <end position="232"/>
    </location>
</feature>
<dbReference type="InterPro" id="IPR003838">
    <property type="entry name" value="ABC3_permease_C"/>
</dbReference>
<dbReference type="InterPro" id="IPR050250">
    <property type="entry name" value="Macrolide_Exporter_MacB"/>
</dbReference>
<keyword evidence="4 7" id="KW-1133">Transmembrane helix</keyword>
<evidence type="ECO:0000256" key="1">
    <source>
        <dbReference type="ARBA" id="ARBA00004651"/>
    </source>
</evidence>